<dbReference type="GO" id="GO:0016020">
    <property type="term" value="C:membrane"/>
    <property type="evidence" value="ECO:0007669"/>
    <property type="project" value="UniProtKB-SubCell"/>
</dbReference>
<proteinExistence type="predicted"/>
<evidence type="ECO:0000256" key="5">
    <source>
        <dbReference type="SAM" id="Phobius"/>
    </source>
</evidence>
<name>U7PIS6_SPOS1</name>
<dbReference type="EMBL" id="KI440858">
    <property type="protein sequence ID" value="ERS94841.1"/>
    <property type="molecule type" value="Genomic_DNA"/>
</dbReference>
<sequence>MDAESSAVKLPFLRLNNPFVQNLLSAACLFCNPGLYLAVSLLGAGGGRPTSTTMANISNGTLYGVFVFSALMAGTVLNTLGPRYTMMFGITGYPVYIGSMWYFDAQGHLWFPIFAGAYLGLCAGCLWTTAAYMSSAYAEEKDKGLWRAIQWTGNISGAAVGASVALGISWNSASASVPHSVYIVFIVIQVASAGFASLLLPSNQLRRSDGTALAAFEHLTAWESLKITGSLFKDWRILIMIPCCFTAEMFFPLQASMNAYAFNLRTRTLNSLLNNLIQIPVTLGVGFLLDTERLGTRQRRAFYGITFDAVWITGAYVAQTIWLASWKFDRSIPGPSIDCNDKAYAGAVVIYMLYAAQYGVFQNVVLYVLGSLTNEPRKLAAMGGFFVSWLSAGTAVSFGVDATSQPYENENAAYFALTTICWPILYFVAWKCIKATNYDKEDNVIVPIHVRRELHLDAEKTGPLEGVEMPSETPQAMSEKVEPVEPVEPPLLAPLASTSKWADPADELFTASVSIFTLLRELDDAGAALNSQLLGRRHESALYAYASQDRILSTGRTRADFEASEYSIHDVRG</sequence>
<reference evidence="7" key="1">
    <citation type="journal article" date="2014" name="Genome Announc.">
        <title>Genome sequence of the pathogenic fungus Sporothrix schenckii (ATCC 58251).</title>
        <authorList>
            <person name="Cuomo C.A."/>
            <person name="Rodriguez-Del Valle N."/>
            <person name="Perez-Sanchez L."/>
            <person name="Abouelleil A."/>
            <person name="Goldberg J."/>
            <person name="Young S."/>
            <person name="Zeng Q."/>
            <person name="Birren B.W."/>
        </authorList>
    </citation>
    <scope>NUCLEOTIDE SEQUENCE [LARGE SCALE GENOMIC DNA]</scope>
    <source>
        <strain evidence="7">ATCC 58251 / de Perez 2211183</strain>
    </source>
</reference>
<feature type="transmembrane region" description="Helical" evidence="5">
    <location>
        <begin position="145"/>
        <end position="168"/>
    </location>
</feature>
<dbReference type="InterPro" id="IPR036259">
    <property type="entry name" value="MFS_trans_sf"/>
</dbReference>
<dbReference type="InterPro" id="IPR051617">
    <property type="entry name" value="UNC-93-like_regulator"/>
</dbReference>
<feature type="transmembrane region" description="Helical" evidence="5">
    <location>
        <begin position="57"/>
        <end position="77"/>
    </location>
</feature>
<dbReference type="PANTHER" id="PTHR23294">
    <property type="entry name" value="ET TRANSLATION PRODUCT-RELATED"/>
    <property type="match status" value="1"/>
</dbReference>
<feature type="transmembrane region" description="Helical" evidence="5">
    <location>
        <begin position="301"/>
        <end position="324"/>
    </location>
</feature>
<keyword evidence="7" id="KW-1185">Reference proteome</keyword>
<evidence type="ECO:0008006" key="8">
    <source>
        <dbReference type="Google" id="ProtNLM"/>
    </source>
</evidence>
<dbReference type="eggNOG" id="KOG3098">
    <property type="taxonomic scope" value="Eukaryota"/>
</dbReference>
<evidence type="ECO:0000256" key="3">
    <source>
        <dbReference type="ARBA" id="ARBA00022989"/>
    </source>
</evidence>
<feature type="transmembrane region" description="Helical" evidence="5">
    <location>
        <begin position="381"/>
        <end position="400"/>
    </location>
</feature>
<gene>
    <name evidence="6" type="ORF">HMPREF1624_08738</name>
</gene>
<dbReference type="SUPFAM" id="SSF103473">
    <property type="entry name" value="MFS general substrate transporter"/>
    <property type="match status" value="1"/>
</dbReference>
<dbReference type="AlphaFoldDB" id="U7PIS6"/>
<evidence type="ECO:0000313" key="6">
    <source>
        <dbReference type="EMBL" id="ERS94841.1"/>
    </source>
</evidence>
<feature type="transmembrane region" description="Helical" evidence="5">
    <location>
        <begin position="344"/>
        <end position="369"/>
    </location>
</feature>
<evidence type="ECO:0000256" key="4">
    <source>
        <dbReference type="ARBA" id="ARBA00023136"/>
    </source>
</evidence>
<protein>
    <recommendedName>
        <fullName evidence="8">Major facilitator superfamily (MFS) profile domain-containing protein</fullName>
    </recommendedName>
</protein>
<dbReference type="Proteomes" id="UP000018087">
    <property type="component" value="Unassembled WGS sequence"/>
</dbReference>
<feature type="transmembrane region" description="Helical" evidence="5">
    <location>
        <begin position="109"/>
        <end position="133"/>
    </location>
</feature>
<dbReference type="InterPro" id="IPR010291">
    <property type="entry name" value="Ion_channel_UNC-93"/>
</dbReference>
<accession>U7PIS6</accession>
<comment type="subcellular location">
    <subcellularLocation>
        <location evidence="1">Membrane</location>
        <topology evidence="1">Multi-pass membrane protein</topology>
    </subcellularLocation>
</comment>
<evidence type="ECO:0000256" key="1">
    <source>
        <dbReference type="ARBA" id="ARBA00004141"/>
    </source>
</evidence>
<dbReference type="HOGENOM" id="CLU_030884_0_0_1"/>
<evidence type="ECO:0000313" key="7">
    <source>
        <dbReference type="Proteomes" id="UP000018087"/>
    </source>
</evidence>
<evidence type="ECO:0000256" key="2">
    <source>
        <dbReference type="ARBA" id="ARBA00022692"/>
    </source>
</evidence>
<feature type="transmembrane region" description="Helical" evidence="5">
    <location>
        <begin position="412"/>
        <end position="430"/>
    </location>
</feature>
<keyword evidence="2 5" id="KW-0812">Transmembrane</keyword>
<dbReference type="OrthoDB" id="196103at2759"/>
<organism evidence="6 7">
    <name type="scientific">Sporothrix schenckii (strain ATCC 58251 / de Perez 2211183)</name>
    <name type="common">Rose-picker's disease fungus</name>
    <dbReference type="NCBI Taxonomy" id="1391915"/>
    <lineage>
        <taxon>Eukaryota</taxon>
        <taxon>Fungi</taxon>
        <taxon>Dikarya</taxon>
        <taxon>Ascomycota</taxon>
        <taxon>Pezizomycotina</taxon>
        <taxon>Sordariomycetes</taxon>
        <taxon>Sordariomycetidae</taxon>
        <taxon>Ophiostomatales</taxon>
        <taxon>Ophiostomataceae</taxon>
        <taxon>Sporothrix</taxon>
    </lineage>
</organism>
<feature type="transmembrane region" description="Helical" evidence="5">
    <location>
        <begin position="180"/>
        <end position="200"/>
    </location>
</feature>
<keyword evidence="3 5" id="KW-1133">Transmembrane helix</keyword>
<keyword evidence="4 5" id="KW-0472">Membrane</keyword>
<dbReference type="Pfam" id="PF05978">
    <property type="entry name" value="UNC-93"/>
    <property type="match status" value="1"/>
</dbReference>
<feature type="transmembrane region" description="Helical" evidence="5">
    <location>
        <begin position="235"/>
        <end position="252"/>
    </location>
</feature>
<dbReference type="Gene3D" id="1.20.1250.20">
    <property type="entry name" value="MFS general substrate transporter like domains"/>
    <property type="match status" value="1"/>
</dbReference>
<feature type="transmembrane region" description="Helical" evidence="5">
    <location>
        <begin position="23"/>
        <end position="45"/>
    </location>
</feature>
<feature type="transmembrane region" description="Helical" evidence="5">
    <location>
        <begin position="272"/>
        <end position="289"/>
    </location>
</feature>
<dbReference type="PANTHER" id="PTHR23294:SF59">
    <property type="entry name" value="UNC93-LIKE PROTEIN C922.05C"/>
    <property type="match status" value="1"/>
</dbReference>